<dbReference type="Proteomes" id="UP000485058">
    <property type="component" value="Unassembled WGS sequence"/>
</dbReference>
<comment type="caution">
    <text evidence="1">The sequence shown here is derived from an EMBL/GenBank/DDBJ whole genome shotgun (WGS) entry which is preliminary data.</text>
</comment>
<evidence type="ECO:0000313" key="2">
    <source>
        <dbReference type="Proteomes" id="UP000485058"/>
    </source>
</evidence>
<proteinExistence type="predicted"/>
<dbReference type="AlphaFoldDB" id="A0A6A0ANJ5"/>
<protein>
    <submittedName>
        <fullName evidence="1">Uncharacterized protein</fullName>
    </submittedName>
</protein>
<reference evidence="1 2" key="1">
    <citation type="submission" date="2020-02" db="EMBL/GenBank/DDBJ databases">
        <title>Draft genome sequence of Haematococcus lacustris strain NIES-144.</title>
        <authorList>
            <person name="Morimoto D."/>
            <person name="Nakagawa S."/>
            <person name="Yoshida T."/>
            <person name="Sawayama S."/>
        </authorList>
    </citation>
    <scope>NUCLEOTIDE SEQUENCE [LARGE SCALE GENOMIC DNA]</scope>
    <source>
        <strain evidence="1 2">NIES-144</strain>
    </source>
</reference>
<feature type="non-terminal residue" evidence="1">
    <location>
        <position position="1"/>
    </location>
</feature>
<organism evidence="1 2">
    <name type="scientific">Haematococcus lacustris</name>
    <name type="common">Green alga</name>
    <name type="synonym">Haematococcus pluvialis</name>
    <dbReference type="NCBI Taxonomy" id="44745"/>
    <lineage>
        <taxon>Eukaryota</taxon>
        <taxon>Viridiplantae</taxon>
        <taxon>Chlorophyta</taxon>
        <taxon>core chlorophytes</taxon>
        <taxon>Chlorophyceae</taxon>
        <taxon>CS clade</taxon>
        <taxon>Chlamydomonadales</taxon>
        <taxon>Haematococcaceae</taxon>
        <taxon>Haematococcus</taxon>
    </lineage>
</organism>
<accession>A0A6A0ANJ5</accession>
<evidence type="ECO:0000313" key="1">
    <source>
        <dbReference type="EMBL" id="GFH33781.1"/>
    </source>
</evidence>
<name>A0A6A0ANJ5_HAELA</name>
<dbReference type="EMBL" id="BLLF01009633">
    <property type="protein sequence ID" value="GFH33781.1"/>
    <property type="molecule type" value="Genomic_DNA"/>
</dbReference>
<sequence>MEIIPNVTTCSYTSSSACGSSTMRVPALVGSEEMMTSAIVVKTTTLTPPLSASPLL</sequence>
<keyword evidence="2" id="KW-1185">Reference proteome</keyword>
<gene>
    <name evidence="1" type="ORF">HaLaN_33202</name>
</gene>
<feature type="non-terminal residue" evidence="1">
    <location>
        <position position="56"/>
    </location>
</feature>